<name>A0ABV3P8E1_9ACTN</name>
<gene>
    <name evidence="2" type="ORF">AB1207_14125</name>
</gene>
<keyword evidence="3" id="KW-1185">Reference proteome</keyword>
<keyword evidence="1" id="KW-0732">Signal</keyword>
<evidence type="ECO:0000313" key="3">
    <source>
        <dbReference type="Proteomes" id="UP001555826"/>
    </source>
</evidence>
<proteinExistence type="predicted"/>
<dbReference type="RefSeq" id="WP_367639020.1">
    <property type="nucleotide sequence ID" value="NZ_JBFNQN010000009.1"/>
</dbReference>
<dbReference type="EMBL" id="JBFNQN010000009">
    <property type="protein sequence ID" value="MEW9265891.1"/>
    <property type="molecule type" value="Genomic_DNA"/>
</dbReference>
<reference evidence="2 3" key="1">
    <citation type="submission" date="2024-07" db="EMBL/GenBank/DDBJ databases">
        <authorList>
            <person name="Thanompreechachai J."/>
            <person name="Duangmal K."/>
        </authorList>
    </citation>
    <scope>NUCLEOTIDE SEQUENCE [LARGE SCALE GENOMIC DNA]</scope>
    <source>
        <strain evidence="2 3">KCTC 19886</strain>
    </source>
</reference>
<dbReference type="Proteomes" id="UP001555826">
    <property type="component" value="Unassembled WGS sequence"/>
</dbReference>
<feature type="signal peptide" evidence="1">
    <location>
        <begin position="1"/>
        <end position="32"/>
    </location>
</feature>
<protein>
    <recommendedName>
        <fullName evidence="4">Phosphodiester glycosidase domain-containing protein</fullName>
    </recommendedName>
</protein>
<evidence type="ECO:0008006" key="4">
    <source>
        <dbReference type="Google" id="ProtNLM"/>
    </source>
</evidence>
<organism evidence="2 3">
    <name type="scientific">Kineococcus endophyticus</name>
    <dbReference type="NCBI Taxonomy" id="1181883"/>
    <lineage>
        <taxon>Bacteria</taxon>
        <taxon>Bacillati</taxon>
        <taxon>Actinomycetota</taxon>
        <taxon>Actinomycetes</taxon>
        <taxon>Kineosporiales</taxon>
        <taxon>Kineosporiaceae</taxon>
        <taxon>Kineococcus</taxon>
    </lineage>
</organism>
<feature type="chain" id="PRO_5045100256" description="Phosphodiester glycosidase domain-containing protein" evidence="1">
    <location>
        <begin position="33"/>
        <end position="343"/>
    </location>
</feature>
<accession>A0ABV3P8E1</accession>
<comment type="caution">
    <text evidence="2">The sequence shown here is derived from an EMBL/GenBank/DDBJ whole genome shotgun (WGS) entry which is preliminary data.</text>
</comment>
<evidence type="ECO:0000313" key="2">
    <source>
        <dbReference type="EMBL" id="MEW9265891.1"/>
    </source>
</evidence>
<evidence type="ECO:0000256" key="1">
    <source>
        <dbReference type="SAM" id="SignalP"/>
    </source>
</evidence>
<sequence length="343" mass="35972">MTPRLPRTTLLPLAAVVALALPFTATVEPASAASREAVTMPAGGPFSAGTAWRLDVRDAPVADRSRGMVANVARQTAERYGGVAAFNVDQYTTSFYTVPAGQRRVDVKWTNCQSMSFTPTGLLGSGGQFSDVPVPADAVPAAGNDGQLTVYSPSTDQLWEFWQAERVGSHWQACWGGRIDHVSRSQGRFSGTFGASASGLAVSGGTIGIDEVRRGSIDHAIALSLPEMGRGTSYPASRGDGWVKGGDSIPTGTRLRLPASVDVDALGLHPVARMVAVAAQKYGFIVTDTGGCTSVVAESPAAVEAKTGKDPWDQLLDGTPNYSVMAGFPWKSLQALPKDYGKP</sequence>